<evidence type="ECO:0000256" key="1">
    <source>
        <dbReference type="SAM" id="MobiDB-lite"/>
    </source>
</evidence>
<dbReference type="AlphaFoldDB" id="A0A6D2IFS7"/>
<organism evidence="3 4">
    <name type="scientific">Microthlaspi erraticum</name>
    <dbReference type="NCBI Taxonomy" id="1685480"/>
    <lineage>
        <taxon>Eukaryota</taxon>
        <taxon>Viridiplantae</taxon>
        <taxon>Streptophyta</taxon>
        <taxon>Embryophyta</taxon>
        <taxon>Tracheophyta</taxon>
        <taxon>Spermatophyta</taxon>
        <taxon>Magnoliopsida</taxon>
        <taxon>eudicotyledons</taxon>
        <taxon>Gunneridae</taxon>
        <taxon>Pentapetalae</taxon>
        <taxon>rosids</taxon>
        <taxon>malvids</taxon>
        <taxon>Brassicales</taxon>
        <taxon>Brassicaceae</taxon>
        <taxon>Coluteocarpeae</taxon>
        <taxon>Microthlaspi</taxon>
    </lineage>
</organism>
<protein>
    <submittedName>
        <fullName evidence="3">Uncharacterized protein</fullName>
    </submittedName>
</protein>
<dbReference type="EMBL" id="CACVBM020000390">
    <property type="protein sequence ID" value="CAA7018541.1"/>
    <property type="molecule type" value="Genomic_DNA"/>
</dbReference>
<sequence>MVKKLSMLMPALISLSKAREFPVDCHNLSGLAQLEETGRYESERILYQTCVAVYKIRNGLFSDFLDIYSASSLSPEGSPSPVAADSPNRR</sequence>
<evidence type="ECO:0000313" key="4">
    <source>
        <dbReference type="Proteomes" id="UP000467841"/>
    </source>
</evidence>
<evidence type="ECO:0000313" key="2">
    <source>
        <dbReference type="EMBL" id="CAA7018541.1"/>
    </source>
</evidence>
<accession>A0A6D2IFS7</accession>
<proteinExistence type="predicted"/>
<dbReference type="Proteomes" id="UP000467841">
    <property type="component" value="Unassembled WGS sequence"/>
</dbReference>
<feature type="region of interest" description="Disordered" evidence="1">
    <location>
        <begin position="71"/>
        <end position="90"/>
    </location>
</feature>
<gene>
    <name evidence="3" type="ORF">MERR_LOCUS16273</name>
    <name evidence="2" type="ORF">MERR_LOCUS5776</name>
</gene>
<name>A0A6D2IFS7_9BRAS</name>
<dbReference type="EMBL" id="CACVBM020001074">
    <property type="protein sequence ID" value="CAA7029038.1"/>
    <property type="molecule type" value="Genomic_DNA"/>
</dbReference>
<evidence type="ECO:0000313" key="3">
    <source>
        <dbReference type="EMBL" id="CAA7029038.1"/>
    </source>
</evidence>
<keyword evidence="4" id="KW-1185">Reference proteome</keyword>
<feature type="compositionally biased region" description="Low complexity" evidence="1">
    <location>
        <begin position="71"/>
        <end position="81"/>
    </location>
</feature>
<reference evidence="3 4" key="1">
    <citation type="submission" date="2020-01" db="EMBL/GenBank/DDBJ databases">
        <authorList>
            <person name="Mishra B."/>
        </authorList>
    </citation>
    <scope>NUCLEOTIDE SEQUENCE [LARGE SCALE GENOMIC DNA]</scope>
</reference>